<evidence type="ECO:0000313" key="2">
    <source>
        <dbReference type="EMBL" id="KEY74273.1"/>
    </source>
</evidence>
<dbReference type="AlphaFoldDB" id="A0A084B9P4"/>
<protein>
    <submittedName>
        <fullName evidence="2">Uncharacterized protein</fullName>
    </submittedName>
</protein>
<gene>
    <name evidence="2" type="ORF">S7711_00431</name>
</gene>
<feature type="compositionally biased region" description="Basic residues" evidence="1">
    <location>
        <begin position="81"/>
        <end position="97"/>
    </location>
</feature>
<reference evidence="2 3" key="1">
    <citation type="journal article" date="2014" name="BMC Genomics">
        <title>Comparative genome sequencing reveals chemotype-specific gene clusters in the toxigenic black mold Stachybotrys.</title>
        <authorList>
            <person name="Semeiks J."/>
            <person name="Borek D."/>
            <person name="Otwinowski Z."/>
            <person name="Grishin N.V."/>
        </authorList>
    </citation>
    <scope>NUCLEOTIDE SEQUENCE [LARGE SCALE GENOMIC DNA]</scope>
    <source>
        <strain evidence="3">CBS 109288 / IBT 7711</strain>
    </source>
</reference>
<feature type="compositionally biased region" description="Basic and acidic residues" evidence="1">
    <location>
        <begin position="109"/>
        <end position="124"/>
    </location>
</feature>
<accession>A0A084B9P4</accession>
<dbReference type="Proteomes" id="UP000028045">
    <property type="component" value="Unassembled WGS sequence"/>
</dbReference>
<keyword evidence="3" id="KW-1185">Reference proteome</keyword>
<sequence>MVSPSYVPSRAVLHALRGILFTTSCSVVLLAEERRRRIRLARNALDNARKIHAAKAARGAAAISPRPLESFLPDANDNSRHPKARRIRPGKNERKRLRLMDMSEELDDEHPAPRPRLARDREPSDVKKRLLPDFVGVGSGLADLKSTKIIPAPEVCLERRQLQWNSSVKMPKSRRGDLIGPGEVAVSAVVSETCPEPTREMLRPHPQHLKFLWETEPAEPAEPLTKVVPGPEGLVKYKNAVEDASELEQGWLLIHSLPLHPSPAGLPYTEGIEILENILEKLESGNNLGKEYIRDGLEVCCAILGRFISTRLEPDVLDHLRDIIFRVMQCAIARNATSAESVLPKALPLYGGPRSPLVVFGNVLMENGFHDDLIEFIRFLNSPSWDSTGRLVDIVSDFIHARQCGPNGVYDAWNLYKRLRETRIFKTQLLSNANRYRIRRQVILMPLSTDKIEPLDTQPVQQEPAPGRKMSDVLLERAIILNHALQGDWDTAIPRLDQLCTNETVTTRATKELLETLTDTLCPKSAAPDLESVIRKLTKYGMEVEYRWTGKIMDWYGSRYDFEGLLSWVQFGRENGLRRNKKFMRAFYTICIKYWRLCGARLDRLRAHIGDESDSLQRVQDAERAMARSQKLPASAEADDDDGASFGPWIDEVHVDVRTLNHGKQQTPSGLYLDLHIPADERRFSERRQGFCKRPALWHEIGQGDSTAYMSVLMSRIRNGEDAIDVVEEALREGATITKFQFHHITRLLLVIDKKATLDVCRIAARVKGEGRLVYDAYNFSTLVYALTGLQWYKSLKRTLLAFSEEWHPWQRSTICKESIKWAMREVAMRAATNKNDKRLMNLMEQLEDAFRHCEESRRDHLAKIWEIDNIIGMKGVPLEEATTFAEETPWLEERPFTFEDEGLLLASAG</sequence>
<feature type="region of interest" description="Disordered" evidence="1">
    <location>
        <begin position="68"/>
        <end position="124"/>
    </location>
</feature>
<proteinExistence type="predicted"/>
<evidence type="ECO:0000313" key="3">
    <source>
        <dbReference type="Proteomes" id="UP000028045"/>
    </source>
</evidence>
<dbReference type="HOGENOM" id="CLU_323127_0_0_1"/>
<dbReference type="OrthoDB" id="185373at2759"/>
<evidence type="ECO:0000256" key="1">
    <source>
        <dbReference type="SAM" id="MobiDB-lite"/>
    </source>
</evidence>
<name>A0A084B9P4_STACB</name>
<organism evidence="2 3">
    <name type="scientific">Stachybotrys chartarum (strain CBS 109288 / IBT 7711)</name>
    <name type="common">Toxic black mold</name>
    <name type="synonym">Stilbospora chartarum</name>
    <dbReference type="NCBI Taxonomy" id="1280523"/>
    <lineage>
        <taxon>Eukaryota</taxon>
        <taxon>Fungi</taxon>
        <taxon>Dikarya</taxon>
        <taxon>Ascomycota</taxon>
        <taxon>Pezizomycotina</taxon>
        <taxon>Sordariomycetes</taxon>
        <taxon>Hypocreomycetidae</taxon>
        <taxon>Hypocreales</taxon>
        <taxon>Stachybotryaceae</taxon>
        <taxon>Stachybotrys</taxon>
    </lineage>
</organism>
<dbReference type="EMBL" id="KL647645">
    <property type="protein sequence ID" value="KEY74273.1"/>
    <property type="molecule type" value="Genomic_DNA"/>
</dbReference>